<keyword evidence="3" id="KW-1185">Reference proteome</keyword>
<dbReference type="RefSeq" id="WP_186844709.1">
    <property type="nucleotide sequence ID" value="NZ_JACOME010000001.1"/>
</dbReference>
<feature type="chain" id="PRO_5045131043" description="MG2 domain-containing protein" evidence="1">
    <location>
        <begin position="27"/>
        <end position="792"/>
    </location>
</feature>
<organism evidence="2 3">
    <name type="scientific">Winogradskyella echinorum</name>
    <dbReference type="NCBI Taxonomy" id="538189"/>
    <lineage>
        <taxon>Bacteria</taxon>
        <taxon>Pseudomonadati</taxon>
        <taxon>Bacteroidota</taxon>
        <taxon>Flavobacteriia</taxon>
        <taxon>Flavobacteriales</taxon>
        <taxon>Flavobacteriaceae</taxon>
        <taxon>Winogradskyella</taxon>
    </lineage>
</organism>
<proteinExistence type="predicted"/>
<gene>
    <name evidence="2" type="ORF">H6H04_04375</name>
</gene>
<dbReference type="Gene3D" id="2.60.40.1930">
    <property type="match status" value="1"/>
</dbReference>
<evidence type="ECO:0000313" key="2">
    <source>
        <dbReference type="EMBL" id="MBC3845602.1"/>
    </source>
</evidence>
<feature type="signal peptide" evidence="1">
    <location>
        <begin position="1"/>
        <end position="26"/>
    </location>
</feature>
<reference evidence="2 3" key="1">
    <citation type="submission" date="2020-08" db="EMBL/GenBank/DDBJ databases">
        <title>Winogradskyella ouciana sp. nov., isolated from the hadal seawater of the Mariana Trench.</title>
        <authorList>
            <person name="He X."/>
        </authorList>
    </citation>
    <scope>NUCLEOTIDE SEQUENCE [LARGE SCALE GENOMIC DNA]</scope>
    <source>
        <strain evidence="2 3">KCTC 22026</strain>
    </source>
</reference>
<evidence type="ECO:0000313" key="3">
    <source>
        <dbReference type="Proteomes" id="UP000607435"/>
    </source>
</evidence>
<dbReference type="EMBL" id="JACOME010000001">
    <property type="protein sequence ID" value="MBC3845602.1"/>
    <property type="molecule type" value="Genomic_DNA"/>
</dbReference>
<sequence>MKNSTLFSVSKLVFFITFLSFNLLTAQEDPIDILDSYEDYTSGAREVVYVHLNKSTYIKGESIGFTAYVLDKKDKKPSLVTTNLYVSIEDEKNNVLQKKLLKVENGVASNIIELDSSFTSGYYTFKAYTNWMRNFNEQNYFIESVRIIDPKAEEYLETTTVENTIDAQFLPEGGHLLNGVINNVGVVLKDSKGYGVASVKGEVRDQKDNLVTQFEVNQFGIGKFPLLAEIGNSYKVNLSYLNKDYSFTLNEKIESIGVTMSLVNHKNKAIVSLTTNKESLKHIKNKPYSLTVHNGEKIEVLDIVFNNQLDILTVFDLEMLTPGVNILTLFNEKNQPIIERLFFNYNGIDVITSSNLSASKAGDSITMKLNFKDISAQQFNNLSVSVLPQETKSYGRHHNILSYTYLQPYVNGTIEQAKYYFTDISQEKQMELDNLLITQGWSSYDWQHIFNTNPSLNYPFEQGITLKANIHSENKASESIYMMHTSNITQPRFFKVENLEYNYFYIDSLFPVKSERLYLSTFDKKEIIQPPKLYLQSTPNEIPHLFSLRYGLNPKDNYTIATDLNKNVMQFEKINRVEELDEVIVKGELDKKKIRLKELSENAFGRITIIDENEITQHMFLSRFLQSKGYIAIDVHDASVLFVTNRSSFNPPPAIFVDNFRANMNELYLYSMDHIDYIEIEKNGTYGRNYGAIKIFTYPGSRRENNRNKKLEFKFPLTFTPEKKFYVPKYRYYNDDFYKGYGTIAWKPELVTDANGYISIKIKQPEVPVTLYIEGIANDGSFIFEEKTISLN</sequence>
<evidence type="ECO:0008006" key="4">
    <source>
        <dbReference type="Google" id="ProtNLM"/>
    </source>
</evidence>
<evidence type="ECO:0000256" key="1">
    <source>
        <dbReference type="SAM" id="SignalP"/>
    </source>
</evidence>
<comment type="caution">
    <text evidence="2">The sequence shown here is derived from an EMBL/GenBank/DDBJ whole genome shotgun (WGS) entry which is preliminary data.</text>
</comment>
<name>A0ABR6XYN1_9FLAO</name>
<keyword evidence="1" id="KW-0732">Signal</keyword>
<accession>A0ABR6XYN1</accession>
<dbReference type="Proteomes" id="UP000607435">
    <property type="component" value="Unassembled WGS sequence"/>
</dbReference>
<protein>
    <recommendedName>
        <fullName evidence="4">MG2 domain-containing protein</fullName>
    </recommendedName>
</protein>